<dbReference type="STRING" id="671143.DAMO_0785"/>
<dbReference type="HOGENOM" id="CLU_2394321_0_0_0"/>
<dbReference type="KEGG" id="mox:DAMO_0785"/>
<evidence type="ECO:0000313" key="1">
    <source>
        <dbReference type="EMBL" id="CBE67850.1"/>
    </source>
</evidence>
<name>D5MLI4_METO1</name>
<protein>
    <recommendedName>
        <fullName evidence="3">Transposase</fullName>
    </recommendedName>
</protein>
<accession>D5MLI4</accession>
<proteinExistence type="predicted"/>
<dbReference type="Proteomes" id="UP000006898">
    <property type="component" value="Chromosome"/>
</dbReference>
<dbReference type="eggNOG" id="COG5421">
    <property type="taxonomic scope" value="Bacteria"/>
</dbReference>
<evidence type="ECO:0000313" key="2">
    <source>
        <dbReference type="Proteomes" id="UP000006898"/>
    </source>
</evidence>
<sequence>MPYKDALCQHLQERYGTLFGATFDFLFYDITSAYWEGLARGNPQARRGYSRDSRPDCPQVCIGLVTSRDGLPLAFEVSSTAIVPMSPRPKTWH</sequence>
<dbReference type="EMBL" id="FP565575">
    <property type="protein sequence ID" value="CBE67850.1"/>
    <property type="molecule type" value="Genomic_DNA"/>
</dbReference>
<reference evidence="1 2" key="1">
    <citation type="journal article" date="2010" name="Nature">
        <title>Nitrite-driven anaerobic methane oxidation by oxygenic bacteria.</title>
        <authorList>
            <person name="Ettwig K.F."/>
            <person name="Butler M.K."/>
            <person name="Le Paslier D."/>
            <person name="Pelletier E."/>
            <person name="Mangenot S."/>
            <person name="Kuypers M.M.M."/>
            <person name="Schreiber F."/>
            <person name="Dutilh B.E."/>
            <person name="Zedelius J."/>
            <person name="de Beer D."/>
            <person name="Gloerich J."/>
            <person name="Wessels H.J.C.T."/>
            <person name="van Allen T."/>
            <person name="Luesken F."/>
            <person name="Wu M."/>
            <person name="van de Pas-Schoonen K.T."/>
            <person name="Op den Camp H.J.M."/>
            <person name="Janssen-Megens E.M."/>
            <person name="Francoijs K-J."/>
            <person name="Stunnenberg H."/>
            <person name="Weissenbach J."/>
            <person name="Jetten M.S.M."/>
            <person name="Strous M."/>
        </authorList>
    </citation>
    <scope>NUCLEOTIDE SEQUENCE [LARGE SCALE GENOMIC DNA]</scope>
</reference>
<evidence type="ECO:0008006" key="3">
    <source>
        <dbReference type="Google" id="ProtNLM"/>
    </source>
</evidence>
<organism evidence="1 2">
    <name type="scientific">Methylomirabilis oxygeniifera</name>
    <dbReference type="NCBI Taxonomy" id="671143"/>
    <lineage>
        <taxon>Bacteria</taxon>
        <taxon>Candidatus Methylomirabilota</taxon>
        <taxon>Candidatus Methylomirabilia</taxon>
        <taxon>Candidatus Methylomirabilales</taxon>
        <taxon>Candidatus Methylomirabilaceae</taxon>
        <taxon>Candidatus Methylomirabilis</taxon>
    </lineage>
</organism>
<gene>
    <name evidence="1" type="ORF">DAMO_0785</name>
</gene>
<dbReference type="AlphaFoldDB" id="D5MLI4"/>